<dbReference type="InterPro" id="IPR041698">
    <property type="entry name" value="Methyltransf_25"/>
</dbReference>
<evidence type="ECO:0000256" key="1">
    <source>
        <dbReference type="ARBA" id="ARBA00022691"/>
    </source>
</evidence>
<dbReference type="GO" id="GO:0042054">
    <property type="term" value="F:histone methyltransferase activity"/>
    <property type="evidence" value="ECO:0007669"/>
    <property type="project" value="TreeGrafter"/>
</dbReference>
<name>A0A7J6S9X3_PEROL</name>
<dbReference type="Gene3D" id="3.40.50.150">
    <property type="entry name" value="Vaccinia Virus protein VP39"/>
    <property type="match status" value="1"/>
</dbReference>
<dbReference type="GO" id="GO:0016274">
    <property type="term" value="F:protein-arginine N-methyltransferase activity"/>
    <property type="evidence" value="ECO:0007669"/>
    <property type="project" value="InterPro"/>
</dbReference>
<dbReference type="AlphaFoldDB" id="A0A7J6S9X3"/>
<dbReference type="Pfam" id="PF13649">
    <property type="entry name" value="Methyltransf_25"/>
    <property type="match status" value="1"/>
</dbReference>
<sequence length="721" mass="79896">MVDRQKFLEEVESIKTLCAGERYSEGWKRLLALGKMAEARIEPARIILEQLRERLRHDSVDEWHLRMLNDGGRNRAYRKAIVKAIQDRGEEIDRVIDVGCGTGILSCYLAEYAPPKTKITACDCSWALCEVARRACGSRVDVVQVDSADLALETPADMVVAELMDCALLGEGFVDVIKDLRSRGQLTEGAVVIPECGRVFGCVVESEAIRDRGYYLSESVRLEEAYASVHKSEGLRYRKLTDTFTVCTVDFRRGEVGGLGRREVEVREGGVCACVLVWWEATLYGDIRIDSVVDCDWDYAVFPCPPREVEKGQKISLRVSCEDSKLSVTFDGSFVMGAPGVSEFDIMTASRIRREGYAAIRSGGLSNDGVVIDLTGVGHSVIPCLLANGCRGPFVSWMPREGDGLWSILRDQLEHFRISPEDFARSVRVVEADSQQEFFEEVLHVGMLQRYHLGEVICQQVLPWGAIDAESLELVSMLSEKVGISPTRVLHCRGCWTTSVAVRAASEVVEGTVPEAIRDEANRGELLRVGRLMDFPLEDLNASGVSHGGLFKSGGRWVSIRQDPGSNPRRGYGFGIAVHPFAFAEYRSLCDPLQRGIALPAAAAASQGGLVDQWAVEGDVPQQTFKDFVFSGLAKRQVESLCPKEFSPQKQYFDQYLPEGSRLALKALASEVTSERMSDPRYVETIEESLVEAINEGKKIRKVAVAVKMWYGTVLALSIDF</sequence>
<dbReference type="PANTHER" id="PTHR11006">
    <property type="entry name" value="PROTEIN ARGININE N-METHYLTRANSFERASE"/>
    <property type="match status" value="1"/>
</dbReference>
<keyword evidence="4" id="KW-1185">Reference proteome</keyword>
<organism evidence="3 4">
    <name type="scientific">Perkinsus olseni</name>
    <name type="common">Perkinsus atlanticus</name>
    <dbReference type="NCBI Taxonomy" id="32597"/>
    <lineage>
        <taxon>Eukaryota</taxon>
        <taxon>Sar</taxon>
        <taxon>Alveolata</taxon>
        <taxon>Perkinsozoa</taxon>
        <taxon>Perkinsea</taxon>
        <taxon>Perkinsida</taxon>
        <taxon>Perkinsidae</taxon>
        <taxon>Perkinsus</taxon>
    </lineage>
</organism>
<proteinExistence type="predicted"/>
<gene>
    <name evidence="3" type="ORF">FOZ63_016909</name>
</gene>
<evidence type="ECO:0000313" key="3">
    <source>
        <dbReference type="EMBL" id="KAF4729551.1"/>
    </source>
</evidence>
<dbReference type="SUPFAM" id="SSF53335">
    <property type="entry name" value="S-adenosyl-L-methionine-dependent methyltransferases"/>
    <property type="match status" value="1"/>
</dbReference>
<comment type="caution">
    <text evidence="3">The sequence shown here is derived from an EMBL/GenBank/DDBJ whole genome shotgun (WGS) entry which is preliminary data.</text>
</comment>
<dbReference type="InterPro" id="IPR029063">
    <property type="entry name" value="SAM-dependent_MTases_sf"/>
</dbReference>
<dbReference type="GO" id="GO:0005634">
    <property type="term" value="C:nucleus"/>
    <property type="evidence" value="ECO:0007669"/>
    <property type="project" value="TreeGrafter"/>
</dbReference>
<dbReference type="EMBL" id="JABANO010019824">
    <property type="protein sequence ID" value="KAF4729551.1"/>
    <property type="molecule type" value="Genomic_DNA"/>
</dbReference>
<dbReference type="CDD" id="cd02440">
    <property type="entry name" value="AdoMet_MTases"/>
    <property type="match status" value="1"/>
</dbReference>
<reference evidence="3 4" key="1">
    <citation type="submission" date="2020-04" db="EMBL/GenBank/DDBJ databases">
        <title>Perkinsus olseni comparative genomics.</title>
        <authorList>
            <person name="Bogema D.R."/>
        </authorList>
    </citation>
    <scope>NUCLEOTIDE SEQUENCE [LARGE SCALE GENOMIC DNA]</scope>
    <source>
        <strain evidence="3 4">ATCC PRA-207</strain>
    </source>
</reference>
<evidence type="ECO:0000313" key="4">
    <source>
        <dbReference type="Proteomes" id="UP000553632"/>
    </source>
</evidence>
<accession>A0A7J6S9X3</accession>
<dbReference type="Proteomes" id="UP000553632">
    <property type="component" value="Unassembled WGS sequence"/>
</dbReference>
<dbReference type="Gene3D" id="2.70.160.11">
    <property type="entry name" value="Hnrnp arginine n-methyltransferase1"/>
    <property type="match status" value="1"/>
</dbReference>
<protein>
    <recommendedName>
        <fullName evidence="2">Methyltransferase domain-containing protein</fullName>
    </recommendedName>
</protein>
<dbReference type="InterPro" id="IPR025799">
    <property type="entry name" value="Arg_MeTrfase"/>
</dbReference>
<evidence type="ECO:0000259" key="2">
    <source>
        <dbReference type="Pfam" id="PF13649"/>
    </source>
</evidence>
<dbReference type="PANTHER" id="PTHR11006:SF60">
    <property type="entry name" value="PROTEIN ARGININE N-METHYLTRANSFERASE 9"/>
    <property type="match status" value="1"/>
</dbReference>
<keyword evidence="1" id="KW-0949">S-adenosyl-L-methionine</keyword>
<feature type="domain" description="Methyltransferase" evidence="2">
    <location>
        <begin position="95"/>
        <end position="162"/>
    </location>
</feature>